<dbReference type="SUPFAM" id="SSF53383">
    <property type="entry name" value="PLP-dependent transferases"/>
    <property type="match status" value="1"/>
</dbReference>
<keyword evidence="11" id="KW-0496">Mitochondrion</keyword>
<comment type="catalytic activity">
    <reaction evidence="1 13">
        <text>(6R)-5,10-methylene-5,6,7,8-tetrahydrofolate + glycine + H2O = (6S)-5,6,7,8-tetrahydrofolate + L-serine</text>
        <dbReference type="Rhea" id="RHEA:15481"/>
        <dbReference type="ChEBI" id="CHEBI:15377"/>
        <dbReference type="ChEBI" id="CHEBI:15636"/>
        <dbReference type="ChEBI" id="CHEBI:33384"/>
        <dbReference type="ChEBI" id="CHEBI:57305"/>
        <dbReference type="ChEBI" id="CHEBI:57453"/>
        <dbReference type="EC" id="2.1.2.1"/>
    </reaction>
</comment>
<dbReference type="EMBL" id="CP014242">
    <property type="protein sequence ID" value="AMD19281.1"/>
    <property type="molecule type" value="Genomic_DNA"/>
</dbReference>
<evidence type="ECO:0000256" key="4">
    <source>
        <dbReference type="ARBA" id="ARBA00004173"/>
    </source>
</evidence>
<evidence type="ECO:0000256" key="13">
    <source>
        <dbReference type="RuleBase" id="RU000585"/>
    </source>
</evidence>
<comment type="subcellular location">
    <subcellularLocation>
        <location evidence="4">Mitochondrion</location>
    </subcellularLocation>
</comment>
<gene>
    <name evidence="15" type="ORF">AW171_hschr21103</name>
</gene>
<evidence type="ECO:0000256" key="6">
    <source>
        <dbReference type="ARBA" id="ARBA00006376"/>
    </source>
</evidence>
<comment type="similarity">
    <text evidence="6 13">Belongs to the SHMT family.</text>
</comment>
<protein>
    <recommendedName>
        <fullName evidence="13">Serine hydroxymethyltransferase</fullName>
        <ecNumber evidence="13">2.1.2.1</ecNumber>
    </recommendedName>
</protein>
<dbReference type="PROSITE" id="PS00096">
    <property type="entry name" value="SHMT"/>
    <property type="match status" value="1"/>
</dbReference>
<keyword evidence="7 13" id="KW-0554">One-carbon metabolism</keyword>
<dbReference type="Gene3D" id="3.90.1150.10">
    <property type="entry name" value="Aspartate Aminotransferase, domain 1"/>
    <property type="match status" value="1"/>
</dbReference>
<dbReference type="InterPro" id="IPR001085">
    <property type="entry name" value="Ser_HO-MeTrfase"/>
</dbReference>
<dbReference type="PANTHER" id="PTHR11680:SF57">
    <property type="entry name" value="SERINE HYDROXYMETHYLTRANSFERASE, MITOCHONDRIAL"/>
    <property type="match status" value="1"/>
</dbReference>
<dbReference type="GeneID" id="28721555"/>
<dbReference type="Pfam" id="PF00464">
    <property type="entry name" value="SHMT"/>
    <property type="match status" value="1"/>
</dbReference>
<evidence type="ECO:0000256" key="1">
    <source>
        <dbReference type="ARBA" id="ARBA00001528"/>
    </source>
</evidence>
<dbReference type="GO" id="GO:0019264">
    <property type="term" value="P:glycine biosynthetic process from serine"/>
    <property type="evidence" value="ECO:0007669"/>
    <property type="project" value="InterPro"/>
</dbReference>
<dbReference type="PIRSF" id="PIRSF000412">
    <property type="entry name" value="SHMT"/>
    <property type="match status" value="1"/>
</dbReference>
<dbReference type="InterPro" id="IPR015421">
    <property type="entry name" value="PyrdxlP-dep_Trfase_major"/>
</dbReference>
<dbReference type="Proteomes" id="UP000243052">
    <property type="component" value="Chromosome ii"/>
</dbReference>
<dbReference type="UniPathway" id="UPA00193"/>
<evidence type="ECO:0000256" key="10">
    <source>
        <dbReference type="ARBA" id="ARBA00022946"/>
    </source>
</evidence>
<dbReference type="Gene3D" id="3.40.640.10">
    <property type="entry name" value="Type I PLP-dependent aspartate aminotransferase-like (Major domain)"/>
    <property type="match status" value="1"/>
</dbReference>
<evidence type="ECO:0000259" key="14">
    <source>
        <dbReference type="Pfam" id="PF00464"/>
    </source>
</evidence>
<dbReference type="InterPro" id="IPR019798">
    <property type="entry name" value="Ser_HO-MeTrfase_PLP_BS"/>
</dbReference>
<feature type="modified residue" description="N6-(pyridoxal phosphate)lysine" evidence="12">
    <location>
        <position position="267"/>
    </location>
</feature>
<evidence type="ECO:0000256" key="7">
    <source>
        <dbReference type="ARBA" id="ARBA00022563"/>
    </source>
</evidence>
<dbReference type="AlphaFoldDB" id="A0A109UVA6"/>
<comment type="cofactor">
    <cofactor evidence="2 12 13">
        <name>pyridoxal 5'-phosphate</name>
        <dbReference type="ChEBI" id="CHEBI:597326"/>
    </cofactor>
</comment>
<dbReference type="GO" id="GO:0035999">
    <property type="term" value="P:tetrahydrofolate interconversion"/>
    <property type="evidence" value="ECO:0007669"/>
    <property type="project" value="UniProtKB-UniPathway"/>
</dbReference>
<name>A0A109UVA6_9SACH</name>
<dbReference type="InterPro" id="IPR015424">
    <property type="entry name" value="PyrdxlP-dep_Trfase"/>
</dbReference>
<dbReference type="NCBIfam" id="NF000586">
    <property type="entry name" value="PRK00011.1"/>
    <property type="match status" value="1"/>
</dbReference>
<reference evidence="15 16" key="1">
    <citation type="submission" date="2016-01" db="EMBL/GenBank/DDBJ databases">
        <title>Genome sequence of the yeast Holleya sinecauda.</title>
        <authorList>
            <person name="Dietrich F.S."/>
        </authorList>
    </citation>
    <scope>NUCLEOTIDE SEQUENCE [LARGE SCALE GENOMIC DNA]</scope>
    <source>
        <strain evidence="15 16">ATCC 58844</strain>
    </source>
</reference>
<evidence type="ECO:0000313" key="16">
    <source>
        <dbReference type="Proteomes" id="UP000243052"/>
    </source>
</evidence>
<evidence type="ECO:0000256" key="2">
    <source>
        <dbReference type="ARBA" id="ARBA00001933"/>
    </source>
</evidence>
<evidence type="ECO:0000256" key="9">
    <source>
        <dbReference type="ARBA" id="ARBA00022898"/>
    </source>
</evidence>
<dbReference type="GO" id="GO:0030170">
    <property type="term" value="F:pyridoxal phosphate binding"/>
    <property type="evidence" value="ECO:0007669"/>
    <property type="project" value="InterPro"/>
</dbReference>
<feature type="domain" description="Serine hydroxymethyltransferase-like" evidence="14">
    <location>
        <begin position="36"/>
        <end position="434"/>
    </location>
</feature>
<evidence type="ECO:0000256" key="8">
    <source>
        <dbReference type="ARBA" id="ARBA00022679"/>
    </source>
</evidence>
<comment type="pathway">
    <text evidence="5 13">One-carbon metabolism; tetrahydrofolate interconversion.</text>
</comment>
<dbReference type="OrthoDB" id="10265628at2759"/>
<evidence type="ECO:0000256" key="3">
    <source>
        <dbReference type="ARBA" id="ARBA00002224"/>
    </source>
</evidence>
<dbReference type="HAMAP" id="MF_00051">
    <property type="entry name" value="SHMT"/>
    <property type="match status" value="1"/>
</dbReference>
<dbReference type="FunFam" id="3.40.640.10:FF:000097">
    <property type="entry name" value="Serine hydroxymethyltransferase"/>
    <property type="match status" value="1"/>
</dbReference>
<evidence type="ECO:0000256" key="11">
    <source>
        <dbReference type="ARBA" id="ARBA00023128"/>
    </source>
</evidence>
<evidence type="ECO:0000256" key="5">
    <source>
        <dbReference type="ARBA" id="ARBA00004777"/>
    </source>
</evidence>
<keyword evidence="9 12" id="KW-0663">Pyridoxal phosphate</keyword>
<dbReference type="InterPro" id="IPR039429">
    <property type="entry name" value="SHMT-like_dom"/>
</dbReference>
<dbReference type="EC" id="2.1.2.1" evidence="13"/>
<dbReference type="InterPro" id="IPR049943">
    <property type="entry name" value="Ser_HO-MeTrfase-like"/>
</dbReference>
<dbReference type="GO" id="GO:0005739">
    <property type="term" value="C:mitochondrion"/>
    <property type="evidence" value="ECO:0007669"/>
    <property type="project" value="UniProtKB-SubCell"/>
</dbReference>
<dbReference type="STRING" id="45286.A0A109UVA6"/>
<sequence length="492" mass="54283">MLSRRIVGRFPLASISARRFASKVSADQLLISRSVQDVDPEMYEILRAERQRQKGSITLIPSENFTSKSVMDLLGSEMQNKYSEGYPGERYYGGNEFIDKAEKLCQKRALELYGLDPAKWGVNVQSLSGAPANLYVYSAILEVGDRLMGLDLPHGGHLSHGYQLPSGTKISYISKYFQTMPYQVDIRTGLIDYDSLAVTSKLFRPKVIVAGTSAYARELDYKRFKEIANACGAYLMSDMAHISGLVGAGVLPSPFEYSDIVTTTTHKSLRGPRGAMIFYRKGLRSVSKKGKEIMYDLEKKINFSVFPGHQGGPHNHTISALAVALKQAATPEFKEYQKAVVKNAKAFSDELLKRGFNLVSGGTDTHLLLVNLSNMNVDGARLEAILEKINIAANKNTVPGDKSALFPSGLRLGTPAMTTRGFGPIEFGQVAEYIDRATKLAIALKSHESPEHKDARSKLANFKQLCDESEHVSQLAAEITQWVNQYPVPGEL</sequence>
<evidence type="ECO:0000313" key="15">
    <source>
        <dbReference type="EMBL" id="AMD19281.1"/>
    </source>
</evidence>
<keyword evidence="8 13" id="KW-0808">Transferase</keyword>
<keyword evidence="16" id="KW-1185">Reference proteome</keyword>
<dbReference type="GO" id="GO:0004372">
    <property type="term" value="F:glycine hydroxymethyltransferase activity"/>
    <property type="evidence" value="ECO:0007669"/>
    <property type="project" value="UniProtKB-EC"/>
</dbReference>
<accession>A0A109UVA6</accession>
<proteinExistence type="inferred from homology"/>
<dbReference type="PANTHER" id="PTHR11680">
    <property type="entry name" value="SERINE HYDROXYMETHYLTRANSFERASE"/>
    <property type="match status" value="1"/>
</dbReference>
<organism evidence="15 16">
    <name type="scientific">Eremothecium sinecaudum</name>
    <dbReference type="NCBI Taxonomy" id="45286"/>
    <lineage>
        <taxon>Eukaryota</taxon>
        <taxon>Fungi</taxon>
        <taxon>Dikarya</taxon>
        <taxon>Ascomycota</taxon>
        <taxon>Saccharomycotina</taxon>
        <taxon>Saccharomycetes</taxon>
        <taxon>Saccharomycetales</taxon>
        <taxon>Saccharomycetaceae</taxon>
        <taxon>Eremothecium</taxon>
    </lineage>
</organism>
<dbReference type="CDD" id="cd00378">
    <property type="entry name" value="SHMT"/>
    <property type="match status" value="1"/>
</dbReference>
<keyword evidence="10" id="KW-0809">Transit peptide</keyword>
<dbReference type="InterPro" id="IPR015422">
    <property type="entry name" value="PyrdxlP-dep_Trfase_small"/>
</dbReference>
<evidence type="ECO:0000256" key="12">
    <source>
        <dbReference type="PIRSR" id="PIRSR000412-50"/>
    </source>
</evidence>
<comment type="function">
    <text evidence="3 13">Interconversion of serine and glycine.</text>
</comment>
<dbReference type="RefSeq" id="XP_017986277.1">
    <property type="nucleotide sequence ID" value="XM_018130788.1"/>
</dbReference>